<reference evidence="11 12" key="1">
    <citation type="submission" date="2024-02" db="EMBL/GenBank/DDBJ databases">
        <title>Herpetosiphon gulosus NBRC 112829.</title>
        <authorList>
            <person name="Ichikawa N."/>
            <person name="Katano-Makiyama Y."/>
            <person name="Hidaka K."/>
        </authorList>
    </citation>
    <scope>NUCLEOTIDE SEQUENCE [LARGE SCALE GENOMIC DNA]</scope>
    <source>
        <strain evidence="11 12">NBRC 112829</strain>
    </source>
</reference>
<keyword evidence="8" id="KW-0698">rRNA processing</keyword>
<comment type="subcellular location">
    <subcellularLocation>
        <location evidence="8">Cytoplasm</location>
    </subcellularLocation>
</comment>
<dbReference type="SUPFAM" id="SSF54768">
    <property type="entry name" value="dsRNA-binding domain-like"/>
    <property type="match status" value="1"/>
</dbReference>
<evidence type="ECO:0000256" key="7">
    <source>
        <dbReference type="ARBA" id="ARBA00022884"/>
    </source>
</evidence>
<dbReference type="Pfam" id="PF00035">
    <property type="entry name" value="dsrm"/>
    <property type="match status" value="1"/>
</dbReference>
<keyword evidence="3 8" id="KW-0507">mRNA processing</keyword>
<comment type="catalytic activity">
    <reaction evidence="1 8">
        <text>Endonucleolytic cleavage to 5'-phosphomonoester.</text>
        <dbReference type="EC" id="3.1.26.3"/>
    </reaction>
</comment>
<evidence type="ECO:0000256" key="4">
    <source>
        <dbReference type="ARBA" id="ARBA00022722"/>
    </source>
</evidence>
<dbReference type="PANTHER" id="PTHR11207">
    <property type="entry name" value="RIBONUCLEASE III"/>
    <property type="match status" value="1"/>
</dbReference>
<dbReference type="SUPFAM" id="SSF69065">
    <property type="entry name" value="RNase III domain-like"/>
    <property type="match status" value="1"/>
</dbReference>
<dbReference type="HAMAP" id="MF_00104">
    <property type="entry name" value="RNase_III"/>
    <property type="match status" value="1"/>
</dbReference>
<dbReference type="EMBL" id="BAABRU010000016">
    <property type="protein sequence ID" value="GAA5530253.1"/>
    <property type="molecule type" value="Genomic_DNA"/>
</dbReference>
<keyword evidence="6 8" id="KW-0378">Hydrolase</keyword>
<dbReference type="Proteomes" id="UP001428290">
    <property type="component" value="Unassembled WGS sequence"/>
</dbReference>
<evidence type="ECO:0000313" key="11">
    <source>
        <dbReference type="EMBL" id="GAA5530253.1"/>
    </source>
</evidence>
<evidence type="ECO:0000256" key="1">
    <source>
        <dbReference type="ARBA" id="ARBA00000109"/>
    </source>
</evidence>
<dbReference type="InterPro" id="IPR000999">
    <property type="entry name" value="RNase_III_dom"/>
</dbReference>
<gene>
    <name evidence="8 11" type="primary">rnc</name>
    <name evidence="11" type="ORF">Hgul01_04071</name>
</gene>
<dbReference type="PROSITE" id="PS00517">
    <property type="entry name" value="RNASE_3_1"/>
    <property type="match status" value="1"/>
</dbReference>
<dbReference type="PANTHER" id="PTHR11207:SF0">
    <property type="entry name" value="RIBONUCLEASE 3"/>
    <property type="match status" value="1"/>
</dbReference>
<evidence type="ECO:0000259" key="9">
    <source>
        <dbReference type="PROSITE" id="PS50137"/>
    </source>
</evidence>
<evidence type="ECO:0000256" key="3">
    <source>
        <dbReference type="ARBA" id="ARBA00022664"/>
    </source>
</evidence>
<keyword evidence="7 8" id="KW-0694">RNA-binding</keyword>
<keyword evidence="8" id="KW-0479">Metal-binding</keyword>
<dbReference type="InterPro" id="IPR036389">
    <property type="entry name" value="RNase_III_sf"/>
</dbReference>
<dbReference type="InterPro" id="IPR011907">
    <property type="entry name" value="RNase_III"/>
</dbReference>
<feature type="binding site" evidence="8">
    <location>
        <position position="45"/>
    </location>
    <ligand>
        <name>Mg(2+)</name>
        <dbReference type="ChEBI" id="CHEBI:18420"/>
    </ligand>
</feature>
<keyword evidence="8" id="KW-0460">Magnesium</keyword>
<keyword evidence="8" id="KW-0699">rRNA-binding</keyword>
<dbReference type="SMART" id="SM00358">
    <property type="entry name" value="DSRM"/>
    <property type="match status" value="1"/>
</dbReference>
<evidence type="ECO:0000256" key="8">
    <source>
        <dbReference type="HAMAP-Rule" id="MF_00104"/>
    </source>
</evidence>
<comment type="cofactor">
    <cofactor evidence="8">
        <name>Mg(2+)</name>
        <dbReference type="ChEBI" id="CHEBI:18420"/>
    </cofactor>
</comment>
<dbReference type="Gene3D" id="1.10.1520.10">
    <property type="entry name" value="Ribonuclease III domain"/>
    <property type="match status" value="1"/>
</dbReference>
<dbReference type="PROSITE" id="PS50137">
    <property type="entry name" value="DS_RBD"/>
    <property type="match status" value="1"/>
</dbReference>
<evidence type="ECO:0000259" key="10">
    <source>
        <dbReference type="PROSITE" id="PS50142"/>
    </source>
</evidence>
<keyword evidence="8" id="KW-0819">tRNA processing</keyword>
<keyword evidence="8" id="KW-0963">Cytoplasm</keyword>
<feature type="binding site" evidence="8">
    <location>
        <position position="121"/>
    </location>
    <ligand>
        <name>Mg(2+)</name>
        <dbReference type="ChEBI" id="CHEBI:18420"/>
    </ligand>
</feature>
<dbReference type="CDD" id="cd10845">
    <property type="entry name" value="DSRM_RNAse_III_family"/>
    <property type="match status" value="1"/>
</dbReference>
<dbReference type="EC" id="3.1.26.3" evidence="8"/>
<proteinExistence type="inferred from homology"/>
<dbReference type="RefSeq" id="WP_345723850.1">
    <property type="nucleotide sequence ID" value="NZ_BAABRU010000016.1"/>
</dbReference>
<evidence type="ECO:0000256" key="6">
    <source>
        <dbReference type="ARBA" id="ARBA00022801"/>
    </source>
</evidence>
<dbReference type="Pfam" id="PF14622">
    <property type="entry name" value="Ribonucleas_3_3"/>
    <property type="match status" value="1"/>
</dbReference>
<keyword evidence="4 8" id="KW-0540">Nuclease</keyword>
<dbReference type="SMART" id="SM00535">
    <property type="entry name" value="RIBOc"/>
    <property type="match status" value="1"/>
</dbReference>
<dbReference type="Gene3D" id="3.30.160.20">
    <property type="match status" value="1"/>
</dbReference>
<dbReference type="NCBIfam" id="TIGR02191">
    <property type="entry name" value="RNaseIII"/>
    <property type="match status" value="1"/>
</dbReference>
<evidence type="ECO:0000313" key="12">
    <source>
        <dbReference type="Proteomes" id="UP001428290"/>
    </source>
</evidence>
<feature type="domain" description="RNase III" evidence="10">
    <location>
        <begin position="3"/>
        <end position="132"/>
    </location>
</feature>
<dbReference type="PROSITE" id="PS50142">
    <property type="entry name" value="RNASE_3_2"/>
    <property type="match status" value="1"/>
</dbReference>
<comment type="caution">
    <text evidence="11">The sequence shown here is derived from an EMBL/GenBank/DDBJ whole genome shotgun (WGS) entry which is preliminary data.</text>
</comment>
<organism evidence="11 12">
    <name type="scientific">Herpetosiphon gulosus</name>
    <dbReference type="NCBI Taxonomy" id="1973496"/>
    <lineage>
        <taxon>Bacteria</taxon>
        <taxon>Bacillati</taxon>
        <taxon>Chloroflexota</taxon>
        <taxon>Chloroflexia</taxon>
        <taxon>Herpetosiphonales</taxon>
        <taxon>Herpetosiphonaceae</taxon>
        <taxon>Herpetosiphon</taxon>
    </lineage>
</organism>
<comment type="subunit">
    <text evidence="8">Homodimer.</text>
</comment>
<comment type="function">
    <text evidence="8">Digests double-stranded RNA. Involved in the processing of primary rRNA transcript to yield the immediate precursors to the large and small rRNAs (23S and 16S). Processes some mRNAs, and tRNAs when they are encoded in the rRNA operon. Processes pre-crRNA and tracrRNA of type II CRISPR loci if present in the organism.</text>
</comment>
<feature type="binding site" evidence="8">
    <location>
        <position position="118"/>
    </location>
    <ligand>
        <name>Mg(2+)</name>
        <dbReference type="ChEBI" id="CHEBI:18420"/>
    </ligand>
</feature>
<evidence type="ECO:0000256" key="5">
    <source>
        <dbReference type="ARBA" id="ARBA00022759"/>
    </source>
</evidence>
<keyword evidence="12" id="KW-1185">Reference proteome</keyword>
<accession>A0ABP9X4C4</accession>
<feature type="domain" description="DRBM" evidence="9">
    <location>
        <begin position="156"/>
        <end position="225"/>
    </location>
</feature>
<feature type="active site" evidence="8">
    <location>
        <position position="121"/>
    </location>
</feature>
<protein>
    <recommendedName>
        <fullName evidence="8">Ribonuclease 3</fullName>
        <ecNumber evidence="8">3.1.26.3</ecNumber>
    </recommendedName>
    <alternativeName>
        <fullName evidence="8">Ribonuclease III</fullName>
        <shortName evidence="8">RNase III</shortName>
    </alternativeName>
</protein>
<comment type="similarity">
    <text evidence="2">Belongs to the ribonuclease III family.</text>
</comment>
<dbReference type="CDD" id="cd00593">
    <property type="entry name" value="RIBOc"/>
    <property type="match status" value="1"/>
</dbReference>
<feature type="active site" evidence="8">
    <location>
        <position position="49"/>
    </location>
</feature>
<keyword evidence="5 8" id="KW-0255">Endonuclease</keyword>
<sequence>MDLNKLQAELGYTFNDLTFLRAALLHRSYVHEHPEAGSESNERLEFLGDALLNFICGSFLFHEFPELGEGDLTKTRAMLVQTRTLAGLARRFNLGSYVQISRGEERAKARERDNLLADAFEALLAAIALDGGWEAARNFVLPLLKSVKASGVQNQDYKTDLQQYVQGRINLTPSYREVNVTGPDHERTWTIEVWAGDALLGVGVGTSKTMASQAAARAALEALTSESSALQLPEQR</sequence>
<evidence type="ECO:0000256" key="2">
    <source>
        <dbReference type="ARBA" id="ARBA00010183"/>
    </source>
</evidence>
<name>A0ABP9X4C4_9CHLR</name>
<dbReference type="InterPro" id="IPR014720">
    <property type="entry name" value="dsRBD_dom"/>
</dbReference>